<evidence type="ECO:0000256" key="7">
    <source>
        <dbReference type="ARBA" id="ARBA00023242"/>
    </source>
</evidence>
<dbReference type="Gene3D" id="3.30.420.10">
    <property type="entry name" value="Ribonuclease H-like superfamily/Ribonuclease H"/>
    <property type="match status" value="1"/>
</dbReference>
<comment type="subcellular location">
    <subcellularLocation>
        <location evidence="1">Nucleus</location>
    </subcellularLocation>
</comment>
<organism evidence="13 15">
    <name type="scientific">Prunus armeniaca</name>
    <name type="common">Apricot</name>
    <name type="synonym">Armeniaca vulgaris</name>
    <dbReference type="NCBI Taxonomy" id="36596"/>
    <lineage>
        <taxon>Eukaryota</taxon>
        <taxon>Viridiplantae</taxon>
        <taxon>Streptophyta</taxon>
        <taxon>Embryophyta</taxon>
        <taxon>Tracheophyta</taxon>
        <taxon>Spermatophyta</taxon>
        <taxon>Magnoliopsida</taxon>
        <taxon>eudicotyledons</taxon>
        <taxon>Gunneridae</taxon>
        <taxon>Pentapetalae</taxon>
        <taxon>rosids</taxon>
        <taxon>fabids</taxon>
        <taxon>Rosales</taxon>
        <taxon>Rosaceae</taxon>
        <taxon>Amygdaloideae</taxon>
        <taxon>Amygdaleae</taxon>
        <taxon>Prunus</taxon>
    </lineage>
</organism>
<dbReference type="PROSITE" id="PS50157">
    <property type="entry name" value="ZINC_FINGER_C2H2_2"/>
    <property type="match status" value="1"/>
</dbReference>
<dbReference type="Proteomes" id="UP000507245">
    <property type="component" value="Unassembled WGS sequence"/>
</dbReference>
<evidence type="ECO:0000256" key="2">
    <source>
        <dbReference type="ARBA" id="ARBA00010489"/>
    </source>
</evidence>
<feature type="domain" description="HMA" evidence="11">
    <location>
        <begin position="8"/>
        <end position="72"/>
    </location>
</feature>
<dbReference type="EMBL" id="CAEKDK010000008">
    <property type="protein sequence ID" value="CAB4291742.1"/>
    <property type="molecule type" value="Genomic_DNA"/>
</dbReference>
<dbReference type="InterPro" id="IPR013520">
    <property type="entry name" value="Ribonucl_H"/>
</dbReference>
<keyword evidence="5" id="KW-0378">Hydrolase</keyword>
<keyword evidence="8" id="KW-0863">Zinc-finger</keyword>
<dbReference type="SMART" id="SM00479">
    <property type="entry name" value="EXOIII"/>
    <property type="match status" value="1"/>
</dbReference>
<evidence type="ECO:0000256" key="3">
    <source>
        <dbReference type="ARBA" id="ARBA00016937"/>
    </source>
</evidence>
<dbReference type="OrthoDB" id="8191639at2759"/>
<evidence type="ECO:0000256" key="9">
    <source>
        <dbReference type="SAM" id="MobiDB-lite"/>
    </source>
</evidence>
<dbReference type="GO" id="GO:0003676">
    <property type="term" value="F:nucleic acid binding"/>
    <property type="evidence" value="ECO:0007669"/>
    <property type="project" value="InterPro"/>
</dbReference>
<reference evidence="13 14" key="2">
    <citation type="submission" date="2020-05" db="EMBL/GenBank/DDBJ databases">
        <authorList>
            <person name="Campoy J."/>
            <person name="Schneeberger K."/>
            <person name="Spophaly S."/>
        </authorList>
    </citation>
    <scope>NUCLEOTIDE SEQUENCE [LARGE SCALE GENOMIC DNA]</scope>
    <source>
        <strain evidence="13">PruArmRojPasFocal</strain>
    </source>
</reference>
<gene>
    <name evidence="12" type="ORF">CURHAP_LOCUS52113</name>
    <name evidence="13" type="ORF">ORAREDHAP_LOCUS51353</name>
</gene>
<dbReference type="PANTHER" id="PTHR12801:SF123">
    <property type="entry name" value="RNA EXONUCLEASE 4"/>
    <property type="match status" value="1"/>
</dbReference>
<keyword evidence="4" id="KW-0540">Nuclease</keyword>
<dbReference type="SUPFAM" id="SSF53098">
    <property type="entry name" value="Ribonuclease H-like"/>
    <property type="match status" value="1"/>
</dbReference>
<comment type="similarity">
    <text evidence="2">Belongs to the REXO4 family.</text>
</comment>
<dbReference type="InterPro" id="IPR012337">
    <property type="entry name" value="RNaseH-like_sf"/>
</dbReference>
<keyword evidence="6" id="KW-0269">Exonuclease</keyword>
<dbReference type="Pfam" id="PF00929">
    <property type="entry name" value="RNase_T"/>
    <property type="match status" value="1"/>
</dbReference>
<dbReference type="InterPro" id="IPR037431">
    <property type="entry name" value="REX4_DEDDh_dom"/>
</dbReference>
<dbReference type="PANTHER" id="PTHR12801">
    <property type="entry name" value="RNA EXONUCLEASE REXO1 / RECO3 FAMILY MEMBER-RELATED"/>
    <property type="match status" value="1"/>
</dbReference>
<dbReference type="InterPro" id="IPR047021">
    <property type="entry name" value="REXO1/3/4-like"/>
</dbReference>
<dbReference type="InterPro" id="IPR036397">
    <property type="entry name" value="RNaseH_sf"/>
</dbReference>
<dbReference type="Gene3D" id="3.30.70.100">
    <property type="match status" value="1"/>
</dbReference>
<evidence type="ECO:0000256" key="4">
    <source>
        <dbReference type="ARBA" id="ARBA00022722"/>
    </source>
</evidence>
<dbReference type="InterPro" id="IPR006121">
    <property type="entry name" value="HMA_dom"/>
</dbReference>
<sequence length="623" mass="70798">MEQHRAPIPICTIKMNLHCCAKCPIKLKEKLQKLNGVEDINIDPEQGLLKVSGDIDPMVLTNIVKNMDKKAELWSFQKEPYKNNVNIGASTKYNIQIGEDCSCDGDEAESSSDDENKRSIAPKKQHGVLTWAKNDKKKNGKGFSGMGMGMGMPMPPQHRPPMRPSMGITAHRSFHGMPGLGYRPPNPYYQSMAYHRPSPPPYGYYGQIQPPPYSYFQSRSPPKVNPIVHYTNYADNYRSVYFGSEKMGVVPVASSTALLKAALGSMDFEPEFPKTTNTRYKCAACYKQYKKKEHLVEHINVSFHSVHQPRCRVCKKHFKSFESEREHVTGPLAKENCKRVFSEQGCDLCLKIFDSPNSLSAHKYMCRLSAPIPLVTMMERCEEFKHDINSSNEYHVGDGTEAIALDCEMVAGGSDGSLDLCARVCLIDEDETILFHTYVQPQYPVVNYRYEVTGLTEEHLRDGMPLQKVQDKVLQILYNGKTKLLVGHGLENDLDCLRINYPDYLLRDTANYHPLMKTNLVSHPLKYLTRTYLGYDIQSGLHDPYEDCVSAMRLYKRFCALDHQKEGNVASLAMLCAKDIPGSFDSWKTDKLEKMTLDELYEMSRPNYKCWCLDSVQAAQPQH</sequence>
<feature type="region of interest" description="Disordered" evidence="9">
    <location>
        <begin position="104"/>
        <end position="127"/>
    </location>
</feature>
<dbReference type="InterPro" id="IPR036163">
    <property type="entry name" value="HMA_dom_sf"/>
</dbReference>
<evidence type="ECO:0000256" key="6">
    <source>
        <dbReference type="ARBA" id="ARBA00022839"/>
    </source>
</evidence>
<dbReference type="Pfam" id="PF00403">
    <property type="entry name" value="HMA"/>
    <property type="match status" value="1"/>
</dbReference>
<evidence type="ECO:0000259" key="11">
    <source>
        <dbReference type="PROSITE" id="PS50846"/>
    </source>
</evidence>
<proteinExistence type="inferred from homology"/>
<evidence type="ECO:0000313" key="14">
    <source>
        <dbReference type="Proteomes" id="UP000507222"/>
    </source>
</evidence>
<protein>
    <recommendedName>
        <fullName evidence="3">RNA exonuclease 4</fullName>
    </recommendedName>
</protein>
<evidence type="ECO:0000313" key="13">
    <source>
        <dbReference type="EMBL" id="CAB4322057.1"/>
    </source>
</evidence>
<dbReference type="SUPFAM" id="SSF55008">
    <property type="entry name" value="HMA, heavy metal-associated domain"/>
    <property type="match status" value="1"/>
</dbReference>
<dbReference type="EMBL" id="CAEKKB010000008">
    <property type="protein sequence ID" value="CAB4322057.1"/>
    <property type="molecule type" value="Genomic_DNA"/>
</dbReference>
<accession>A0A6J5YC80</accession>
<evidence type="ECO:0000313" key="12">
    <source>
        <dbReference type="EMBL" id="CAB4291742.1"/>
    </source>
</evidence>
<dbReference type="GO" id="GO:0008270">
    <property type="term" value="F:zinc ion binding"/>
    <property type="evidence" value="ECO:0007669"/>
    <property type="project" value="UniProtKB-KW"/>
</dbReference>
<dbReference type="InterPro" id="IPR013087">
    <property type="entry name" value="Znf_C2H2_type"/>
</dbReference>
<dbReference type="Proteomes" id="UP000507222">
    <property type="component" value="Unassembled WGS sequence"/>
</dbReference>
<evidence type="ECO:0000256" key="1">
    <source>
        <dbReference type="ARBA" id="ARBA00004123"/>
    </source>
</evidence>
<evidence type="ECO:0000256" key="8">
    <source>
        <dbReference type="PROSITE-ProRule" id="PRU00042"/>
    </source>
</evidence>
<keyword evidence="15" id="KW-1185">Reference proteome</keyword>
<evidence type="ECO:0000259" key="10">
    <source>
        <dbReference type="PROSITE" id="PS50157"/>
    </source>
</evidence>
<feature type="domain" description="C2H2-type" evidence="10">
    <location>
        <begin position="280"/>
        <end position="309"/>
    </location>
</feature>
<keyword evidence="8" id="KW-0479">Metal-binding</keyword>
<dbReference type="AlphaFoldDB" id="A0A6J5YC80"/>
<reference evidence="15" key="1">
    <citation type="journal article" date="2020" name="Genome Biol.">
        <title>Gamete binning: chromosome-level and haplotype-resolved genome assembly enabled by high-throughput single-cell sequencing of gamete genomes.</title>
        <authorList>
            <person name="Campoy J.A."/>
            <person name="Sun H."/>
            <person name="Goel M."/>
            <person name="Jiao W.-B."/>
            <person name="Folz-Donahue K."/>
            <person name="Wang N."/>
            <person name="Rubio M."/>
            <person name="Liu C."/>
            <person name="Kukat C."/>
            <person name="Ruiz D."/>
            <person name="Huettel B."/>
            <person name="Schneeberger K."/>
        </authorList>
    </citation>
    <scope>NUCLEOTIDE SEQUENCE [LARGE SCALE GENOMIC DNA]</scope>
    <source>
        <strain evidence="15">cv. Rojo Pasion</strain>
    </source>
</reference>
<dbReference type="PROSITE" id="PS00028">
    <property type="entry name" value="ZINC_FINGER_C2H2_1"/>
    <property type="match status" value="1"/>
</dbReference>
<dbReference type="GO" id="GO:0008408">
    <property type="term" value="F:3'-5' exonuclease activity"/>
    <property type="evidence" value="ECO:0007669"/>
    <property type="project" value="InterPro"/>
</dbReference>
<dbReference type="GO" id="GO:0005634">
    <property type="term" value="C:nucleus"/>
    <property type="evidence" value="ECO:0007669"/>
    <property type="project" value="UniProtKB-SubCell"/>
</dbReference>
<feature type="compositionally biased region" description="Acidic residues" evidence="9">
    <location>
        <begin position="104"/>
        <end position="113"/>
    </location>
</feature>
<name>A0A6J5YC80_PRUAR</name>
<keyword evidence="8" id="KW-0862">Zinc</keyword>
<dbReference type="PROSITE" id="PS50846">
    <property type="entry name" value="HMA_2"/>
    <property type="match status" value="1"/>
</dbReference>
<keyword evidence="7" id="KW-0539">Nucleus</keyword>
<evidence type="ECO:0000313" key="15">
    <source>
        <dbReference type="Proteomes" id="UP000507245"/>
    </source>
</evidence>
<dbReference type="GO" id="GO:0006364">
    <property type="term" value="P:rRNA processing"/>
    <property type="evidence" value="ECO:0007669"/>
    <property type="project" value="InterPro"/>
</dbReference>
<dbReference type="CDD" id="cd06144">
    <property type="entry name" value="REX4_like"/>
    <property type="match status" value="1"/>
</dbReference>
<evidence type="ECO:0000256" key="5">
    <source>
        <dbReference type="ARBA" id="ARBA00022801"/>
    </source>
</evidence>